<evidence type="ECO:0000256" key="2">
    <source>
        <dbReference type="ARBA" id="ARBA00022723"/>
    </source>
</evidence>
<dbReference type="InterPro" id="IPR005630">
    <property type="entry name" value="Terpene_synthase_metal-bd"/>
</dbReference>
<dbReference type="FunFam" id="1.10.600.10:FF:000007">
    <property type="entry name" value="Isoprene synthase, chloroplastic"/>
    <property type="match status" value="1"/>
</dbReference>
<protein>
    <recommendedName>
        <fullName evidence="7">Sesquiterpene synthase</fullName>
    </recommendedName>
</protein>
<dbReference type="SUPFAM" id="SSF48576">
    <property type="entry name" value="Terpenoid synthases"/>
    <property type="match status" value="1"/>
</dbReference>
<reference evidence="5" key="1">
    <citation type="submission" date="2023-03" db="EMBL/GenBank/DDBJ databases">
        <title>Chromosome-scale reference genome and RAD-based genetic map of yellow starthistle (Centaurea solstitialis) reveal putative structural variation and QTLs associated with invader traits.</title>
        <authorList>
            <person name="Reatini B."/>
            <person name="Cang F.A."/>
            <person name="Jiang Q."/>
            <person name="Mckibben M.T.W."/>
            <person name="Barker M.S."/>
            <person name="Rieseberg L.H."/>
            <person name="Dlugosch K.M."/>
        </authorList>
    </citation>
    <scope>NUCLEOTIDE SEQUENCE</scope>
    <source>
        <strain evidence="5">CAN-66</strain>
        <tissue evidence="5">Leaf</tissue>
    </source>
</reference>
<dbReference type="InterPro" id="IPR044814">
    <property type="entry name" value="Terpene_cyclase_plant_C1"/>
</dbReference>
<dbReference type="SFLD" id="SFLDS00005">
    <property type="entry name" value="Isoprenoid_Synthase_Type_I"/>
    <property type="match status" value="1"/>
</dbReference>
<dbReference type="InterPro" id="IPR008930">
    <property type="entry name" value="Terpenoid_cyclase/PrenylTrfase"/>
</dbReference>
<dbReference type="PANTHER" id="PTHR31225:SF195">
    <property type="entry name" value="TERPENOID CYCLASES_PROTEIN PRENYLTRANSFERASE ALPHA-ALPHA TOROID-RELATED"/>
    <property type="match status" value="1"/>
</dbReference>
<dbReference type="Gene3D" id="1.10.600.10">
    <property type="entry name" value="Farnesyl Diphosphate Synthase"/>
    <property type="match status" value="1"/>
</dbReference>
<name>A0AA38WGZ6_9ASTR</name>
<dbReference type="Pfam" id="PF03936">
    <property type="entry name" value="Terpene_synth_C"/>
    <property type="match status" value="1"/>
</dbReference>
<dbReference type="AlphaFoldDB" id="A0AA38WGZ6"/>
<dbReference type="Proteomes" id="UP001172457">
    <property type="component" value="Chromosome 2"/>
</dbReference>
<evidence type="ECO:0000313" key="5">
    <source>
        <dbReference type="EMBL" id="KAJ9560477.1"/>
    </source>
</evidence>
<comment type="caution">
    <text evidence="5">The sequence shown here is derived from an EMBL/GenBank/DDBJ whole genome shotgun (WGS) entry which is preliminary data.</text>
</comment>
<evidence type="ECO:0000259" key="3">
    <source>
        <dbReference type="Pfam" id="PF01397"/>
    </source>
</evidence>
<comment type="cofactor">
    <cofactor evidence="1">
        <name>Mg(2+)</name>
        <dbReference type="ChEBI" id="CHEBI:18420"/>
    </cofactor>
</comment>
<dbReference type="GO" id="GO:0016102">
    <property type="term" value="P:diterpenoid biosynthetic process"/>
    <property type="evidence" value="ECO:0007669"/>
    <property type="project" value="InterPro"/>
</dbReference>
<feature type="domain" description="Terpene synthase N-terminal" evidence="3">
    <location>
        <begin position="19"/>
        <end position="192"/>
    </location>
</feature>
<sequence length="544" mass="63994">MSLKQKDVVRPIAHYHPNIWGDQFLIYDQQVEQVGDERVVEDLKEEVRRNILAALKVQTEHASLVKLIDDIQRLGIEYYFEEEINRSLQHIYDTYGDNWKWGNTSIWFRLMRQQGYFVSCDIFNNFKDEKGAFKESLTNDIQGMLDLYEATYMRVEGEIILDDALVFTRTNLGEITKDPSNSIVSIQITEALKQPIRKRLPRLEALRYIPFYEQVPSHDESLLKLAKLGFNLLQSLHKKELSQLSKWWKGYDVPNNFPYARDRLVECYFWTLGVYYEPKYSRSRMFLAKNFAIAAILDDTYDAYGTYEELEIFTEAFQRWSMTCLDVLPQCMKLVFQMLMGIYEEMEEVMAKEGKAYRLTYLKEGMKEYMESYMTEAKWRKEGYVPTVEEHLSVTFVSCGYKYLLMASLVGMDDVITNESFKWVSTHPPIVKASCVICRFMDDMVGYKDEQEREHVASGIDCYLKQYNVTEEHVYDLFNSKVEIAWQEMNRESLICKDVPMAINMRVINLGRVIDVLYKDQDNFTNVGEKVVYLIKSLLVNAIK</sequence>
<dbReference type="GO" id="GO:0010333">
    <property type="term" value="F:terpene synthase activity"/>
    <property type="evidence" value="ECO:0007669"/>
    <property type="project" value="InterPro"/>
</dbReference>
<dbReference type="GO" id="GO:0000287">
    <property type="term" value="F:magnesium ion binding"/>
    <property type="evidence" value="ECO:0007669"/>
    <property type="project" value="InterPro"/>
</dbReference>
<dbReference type="FunFam" id="1.50.10.130:FF:000001">
    <property type="entry name" value="Isoprene synthase, chloroplastic"/>
    <property type="match status" value="1"/>
</dbReference>
<keyword evidence="6" id="KW-1185">Reference proteome</keyword>
<dbReference type="InterPro" id="IPR001906">
    <property type="entry name" value="Terpene_synth_N"/>
</dbReference>
<accession>A0AA38WGZ6</accession>
<proteinExistence type="predicted"/>
<dbReference type="CDD" id="cd00684">
    <property type="entry name" value="Terpene_cyclase_plant_C1"/>
    <property type="match status" value="1"/>
</dbReference>
<dbReference type="Gene3D" id="1.50.10.130">
    <property type="entry name" value="Terpene synthase, N-terminal domain"/>
    <property type="match status" value="1"/>
</dbReference>
<dbReference type="EMBL" id="JARYMX010000002">
    <property type="protein sequence ID" value="KAJ9560477.1"/>
    <property type="molecule type" value="Genomic_DNA"/>
</dbReference>
<organism evidence="5 6">
    <name type="scientific">Centaurea solstitialis</name>
    <name type="common">yellow star-thistle</name>
    <dbReference type="NCBI Taxonomy" id="347529"/>
    <lineage>
        <taxon>Eukaryota</taxon>
        <taxon>Viridiplantae</taxon>
        <taxon>Streptophyta</taxon>
        <taxon>Embryophyta</taxon>
        <taxon>Tracheophyta</taxon>
        <taxon>Spermatophyta</taxon>
        <taxon>Magnoliopsida</taxon>
        <taxon>eudicotyledons</taxon>
        <taxon>Gunneridae</taxon>
        <taxon>Pentapetalae</taxon>
        <taxon>asterids</taxon>
        <taxon>campanulids</taxon>
        <taxon>Asterales</taxon>
        <taxon>Asteraceae</taxon>
        <taxon>Carduoideae</taxon>
        <taxon>Cardueae</taxon>
        <taxon>Centaureinae</taxon>
        <taxon>Centaurea</taxon>
    </lineage>
</organism>
<evidence type="ECO:0000313" key="6">
    <source>
        <dbReference type="Proteomes" id="UP001172457"/>
    </source>
</evidence>
<dbReference type="PANTHER" id="PTHR31225">
    <property type="entry name" value="OS04G0344100 PROTEIN-RELATED"/>
    <property type="match status" value="1"/>
</dbReference>
<evidence type="ECO:0000256" key="1">
    <source>
        <dbReference type="ARBA" id="ARBA00001946"/>
    </source>
</evidence>
<dbReference type="InterPro" id="IPR036965">
    <property type="entry name" value="Terpene_synth_N_sf"/>
</dbReference>
<evidence type="ECO:0008006" key="7">
    <source>
        <dbReference type="Google" id="ProtNLM"/>
    </source>
</evidence>
<dbReference type="InterPro" id="IPR008949">
    <property type="entry name" value="Isoprenoid_synthase_dom_sf"/>
</dbReference>
<feature type="domain" description="Terpene synthase metal-binding" evidence="4">
    <location>
        <begin position="251"/>
        <end position="488"/>
    </location>
</feature>
<dbReference type="Pfam" id="PF01397">
    <property type="entry name" value="Terpene_synth"/>
    <property type="match status" value="1"/>
</dbReference>
<dbReference type="InterPro" id="IPR050148">
    <property type="entry name" value="Terpene_synthase-like"/>
</dbReference>
<dbReference type="InterPro" id="IPR034741">
    <property type="entry name" value="Terpene_cyclase-like_1_C"/>
</dbReference>
<gene>
    <name evidence="5" type="ORF">OSB04_005637</name>
</gene>
<dbReference type="SFLD" id="SFLDG01019">
    <property type="entry name" value="Terpene_Cyclase_Like_1_C_Termi"/>
    <property type="match status" value="1"/>
</dbReference>
<dbReference type="SUPFAM" id="SSF48239">
    <property type="entry name" value="Terpenoid cyclases/Protein prenyltransferases"/>
    <property type="match status" value="1"/>
</dbReference>
<evidence type="ECO:0000259" key="4">
    <source>
        <dbReference type="Pfam" id="PF03936"/>
    </source>
</evidence>
<keyword evidence="2" id="KW-0479">Metal-binding</keyword>